<dbReference type="RefSeq" id="WP_244824662.1">
    <property type="nucleotide sequence ID" value="NZ_CP112998.1"/>
</dbReference>
<name>A0A9E8SQL4_9BACT</name>
<reference evidence="2" key="1">
    <citation type="submission" date="2022-11" db="EMBL/GenBank/DDBJ databases">
        <title>Dyadobacter pollutisoli sp. nov., isolated from plastic dumped soil.</title>
        <authorList>
            <person name="Kim J.M."/>
            <person name="Kim K.R."/>
            <person name="Lee J.K."/>
            <person name="Hao L."/>
            <person name="Jeon C.O."/>
        </authorList>
    </citation>
    <scope>NUCLEOTIDE SEQUENCE</scope>
    <source>
        <strain evidence="2">U1</strain>
    </source>
</reference>
<dbReference type="AlphaFoldDB" id="A0A9E8SQL4"/>
<sequence length="77" mass="8277">MTHMIGYVALTLNLVSMSMSNLLYLRVLSLIANAIYIGYAVLLDAPPLVVGCSIAVVIHSYGIFRIYTAPVSSEKGS</sequence>
<accession>A0A9E8SQL4</accession>
<keyword evidence="3" id="KW-1185">Reference proteome</keyword>
<evidence type="ECO:0000313" key="3">
    <source>
        <dbReference type="Proteomes" id="UP001164653"/>
    </source>
</evidence>
<proteinExistence type="predicted"/>
<feature type="transmembrane region" description="Helical" evidence="1">
    <location>
        <begin position="48"/>
        <end position="67"/>
    </location>
</feature>
<evidence type="ECO:0000256" key="1">
    <source>
        <dbReference type="SAM" id="Phobius"/>
    </source>
</evidence>
<feature type="transmembrane region" description="Helical" evidence="1">
    <location>
        <begin position="21"/>
        <end position="42"/>
    </location>
</feature>
<keyword evidence="1" id="KW-1133">Transmembrane helix</keyword>
<dbReference type="Proteomes" id="UP001164653">
    <property type="component" value="Chromosome"/>
</dbReference>
<protein>
    <submittedName>
        <fullName evidence="2">Uncharacterized protein</fullName>
    </submittedName>
</protein>
<evidence type="ECO:0000313" key="2">
    <source>
        <dbReference type="EMBL" id="WAC13172.1"/>
    </source>
</evidence>
<keyword evidence="1" id="KW-0812">Transmembrane</keyword>
<dbReference type="EMBL" id="CP112998">
    <property type="protein sequence ID" value="WAC13172.1"/>
    <property type="molecule type" value="Genomic_DNA"/>
</dbReference>
<keyword evidence="1" id="KW-0472">Membrane</keyword>
<organism evidence="2 3">
    <name type="scientific">Dyadobacter pollutisoli</name>
    <dbReference type="NCBI Taxonomy" id="2910158"/>
    <lineage>
        <taxon>Bacteria</taxon>
        <taxon>Pseudomonadati</taxon>
        <taxon>Bacteroidota</taxon>
        <taxon>Cytophagia</taxon>
        <taxon>Cytophagales</taxon>
        <taxon>Spirosomataceae</taxon>
        <taxon>Dyadobacter</taxon>
    </lineage>
</organism>
<gene>
    <name evidence="2" type="ORF">ON006_04240</name>
</gene>
<dbReference type="KEGG" id="dpf:ON006_04240"/>